<dbReference type="RefSeq" id="WP_037475622.1">
    <property type="nucleotide sequence ID" value="NZ_JAVDWV010000033.1"/>
</dbReference>
<sequence>MSRETLKPFLISKNEEGAFRLTVRDTRFNSQGYPIVTATMQDEIFKSASAARAYARDNFKAEPGQYSTK</sequence>
<dbReference type="EMBL" id="JAVDWV010000033">
    <property type="protein sequence ID" value="MDR7157207.1"/>
    <property type="molecule type" value="Genomic_DNA"/>
</dbReference>
<proteinExistence type="predicted"/>
<evidence type="ECO:0000313" key="2">
    <source>
        <dbReference type="Proteomes" id="UP001267638"/>
    </source>
</evidence>
<dbReference type="Proteomes" id="UP001267638">
    <property type="component" value="Unassembled WGS sequence"/>
</dbReference>
<comment type="caution">
    <text evidence="1">The sequence shown here is derived from an EMBL/GenBank/DDBJ whole genome shotgun (WGS) entry which is preliminary data.</text>
</comment>
<evidence type="ECO:0000313" key="1">
    <source>
        <dbReference type="EMBL" id="MDR7157207.1"/>
    </source>
</evidence>
<accession>A0ABU1X7V5</accession>
<evidence type="ECO:0008006" key="3">
    <source>
        <dbReference type="Google" id="ProtNLM"/>
    </source>
</evidence>
<keyword evidence="2" id="KW-1185">Reference proteome</keyword>
<reference evidence="1 2" key="1">
    <citation type="submission" date="2023-07" db="EMBL/GenBank/DDBJ databases">
        <title>Sorghum-associated microbial communities from plants grown in Nebraska, USA.</title>
        <authorList>
            <person name="Schachtman D."/>
        </authorList>
    </citation>
    <scope>NUCLEOTIDE SEQUENCE [LARGE SCALE GENOMIC DNA]</scope>
    <source>
        <strain evidence="1 2">4256</strain>
    </source>
</reference>
<gene>
    <name evidence="1" type="ORF">J2W40_004055</name>
</gene>
<organism evidence="1 2">
    <name type="scientific">Sphingobium xenophagum</name>
    <dbReference type="NCBI Taxonomy" id="121428"/>
    <lineage>
        <taxon>Bacteria</taxon>
        <taxon>Pseudomonadati</taxon>
        <taxon>Pseudomonadota</taxon>
        <taxon>Alphaproteobacteria</taxon>
        <taxon>Sphingomonadales</taxon>
        <taxon>Sphingomonadaceae</taxon>
        <taxon>Sphingobium</taxon>
    </lineage>
</organism>
<protein>
    <recommendedName>
        <fullName evidence="3">DUF1508 domain-containing protein</fullName>
    </recommendedName>
</protein>
<name>A0ABU1X7V5_SPHXE</name>